<reference evidence="1" key="1">
    <citation type="submission" date="2021-01" db="EMBL/GenBank/DDBJ databases">
        <authorList>
            <person name="Corre E."/>
            <person name="Pelletier E."/>
            <person name="Niang G."/>
            <person name="Scheremetjew M."/>
            <person name="Finn R."/>
            <person name="Kale V."/>
            <person name="Holt S."/>
            <person name="Cochrane G."/>
            <person name="Meng A."/>
            <person name="Brown T."/>
            <person name="Cohen L."/>
        </authorList>
    </citation>
    <scope>NUCLEOTIDE SEQUENCE</scope>
    <source>
        <strain evidence="1">Grunow 1884</strain>
    </source>
</reference>
<dbReference type="AlphaFoldDB" id="A0A7S1YSK8"/>
<gene>
    <name evidence="1" type="ORF">OSIN01602_LOCUS23</name>
</gene>
<proteinExistence type="predicted"/>
<sequence>MNHDDDDDDDDAVAAAKGGDVATDFVRFANSHGTRPDMALSALVNSSIFSLVQSSAVADSAFGANNMFAILKMVQRAEEEAEEKLSVFSRGKDGADVPADAGGRMDDALLFFGSVAGGTSSGVTCPAVPPTGW</sequence>
<accession>A0A7S1YSK8</accession>
<name>A0A7S1YSK8_TRICV</name>
<organism evidence="1">
    <name type="scientific">Trieres chinensis</name>
    <name type="common">Marine centric diatom</name>
    <name type="synonym">Odontella sinensis</name>
    <dbReference type="NCBI Taxonomy" id="1514140"/>
    <lineage>
        <taxon>Eukaryota</taxon>
        <taxon>Sar</taxon>
        <taxon>Stramenopiles</taxon>
        <taxon>Ochrophyta</taxon>
        <taxon>Bacillariophyta</taxon>
        <taxon>Mediophyceae</taxon>
        <taxon>Biddulphiophycidae</taxon>
        <taxon>Eupodiscales</taxon>
        <taxon>Parodontellaceae</taxon>
        <taxon>Trieres</taxon>
    </lineage>
</organism>
<protein>
    <submittedName>
        <fullName evidence="1">Uncharacterized protein</fullName>
    </submittedName>
</protein>
<evidence type="ECO:0000313" key="1">
    <source>
        <dbReference type="EMBL" id="CAD9318439.1"/>
    </source>
</evidence>
<dbReference type="EMBL" id="HBGO01000054">
    <property type="protein sequence ID" value="CAD9318439.1"/>
    <property type="molecule type" value="Transcribed_RNA"/>
</dbReference>